<dbReference type="InterPro" id="IPR016135">
    <property type="entry name" value="UBQ-conjugating_enzyme/RWD"/>
</dbReference>
<dbReference type="InterPro" id="IPR000608">
    <property type="entry name" value="UBC"/>
</dbReference>
<dbReference type="Gene3D" id="3.10.110.10">
    <property type="entry name" value="Ubiquitin Conjugating Enzyme"/>
    <property type="match status" value="1"/>
</dbReference>
<organism evidence="4 5">
    <name type="scientific">Coemansia interrupta</name>
    <dbReference type="NCBI Taxonomy" id="1126814"/>
    <lineage>
        <taxon>Eukaryota</taxon>
        <taxon>Fungi</taxon>
        <taxon>Fungi incertae sedis</taxon>
        <taxon>Zoopagomycota</taxon>
        <taxon>Kickxellomycotina</taxon>
        <taxon>Kickxellomycetes</taxon>
        <taxon>Kickxellales</taxon>
        <taxon>Kickxellaceae</taxon>
        <taxon>Coemansia</taxon>
    </lineage>
</organism>
<feature type="region of interest" description="Disordered" evidence="2">
    <location>
        <begin position="128"/>
        <end position="159"/>
    </location>
</feature>
<proteinExistence type="predicted"/>
<protein>
    <submittedName>
        <fullName evidence="4">E2 ubiquitin-conjugating protein mms2</fullName>
    </submittedName>
</protein>
<feature type="domain" description="UBC core" evidence="3">
    <location>
        <begin position="8"/>
        <end position="159"/>
    </location>
</feature>
<sequence>MSDDYVVPRNFRLLEELEKGEKGTGDGLCSYGLDDSVDDPVNMEYWLGTIFGPGHTAHENRIYSLRIFCGKNYPNQPPKIKFVSQISMHGVDPDTGVVNAEQIGVLKNWRPSITLLTLLKELRSEMASTQNRKRAQPAEGLEFPASIARPGERSESMPW</sequence>
<keyword evidence="1" id="KW-0833">Ubl conjugation pathway</keyword>
<evidence type="ECO:0000256" key="2">
    <source>
        <dbReference type="SAM" id="MobiDB-lite"/>
    </source>
</evidence>
<dbReference type="PROSITE" id="PS50127">
    <property type="entry name" value="UBC_2"/>
    <property type="match status" value="1"/>
</dbReference>
<dbReference type="EMBL" id="JANBUM010000124">
    <property type="protein sequence ID" value="KAJ2784062.1"/>
    <property type="molecule type" value="Genomic_DNA"/>
</dbReference>
<dbReference type="FunFam" id="3.10.110.10:FF:000026">
    <property type="entry name" value="Ubiquitin-conjugating enzyme E2 variant"/>
    <property type="match status" value="1"/>
</dbReference>
<evidence type="ECO:0000313" key="5">
    <source>
        <dbReference type="Proteomes" id="UP001140172"/>
    </source>
</evidence>
<evidence type="ECO:0000313" key="4">
    <source>
        <dbReference type="EMBL" id="KAJ2784062.1"/>
    </source>
</evidence>
<accession>A0A9W8HFB5</accession>
<dbReference type="CDD" id="cd23807">
    <property type="entry name" value="UEV_UBE2V"/>
    <property type="match status" value="1"/>
</dbReference>
<dbReference type="SMART" id="SM00212">
    <property type="entry name" value="UBCc"/>
    <property type="match status" value="1"/>
</dbReference>
<dbReference type="PANTHER" id="PTHR24068">
    <property type="entry name" value="UBIQUITIN-CONJUGATING ENZYME E2"/>
    <property type="match status" value="1"/>
</dbReference>
<reference evidence="4" key="1">
    <citation type="submission" date="2022-07" db="EMBL/GenBank/DDBJ databases">
        <title>Phylogenomic reconstructions and comparative analyses of Kickxellomycotina fungi.</title>
        <authorList>
            <person name="Reynolds N.K."/>
            <person name="Stajich J.E."/>
            <person name="Barry K."/>
            <person name="Grigoriev I.V."/>
            <person name="Crous P."/>
            <person name="Smith M.E."/>
        </authorList>
    </citation>
    <scope>NUCLEOTIDE SEQUENCE</scope>
    <source>
        <strain evidence="4">BCRC 34489</strain>
    </source>
</reference>
<gene>
    <name evidence="4" type="primary">MMS2</name>
    <name evidence="4" type="ORF">GGI15_002383</name>
</gene>
<dbReference type="OrthoDB" id="6508832at2759"/>
<feature type="compositionally biased region" description="Basic and acidic residues" evidence="2">
    <location>
        <begin position="150"/>
        <end position="159"/>
    </location>
</feature>
<dbReference type="AlphaFoldDB" id="A0A9W8HFB5"/>
<dbReference type="Proteomes" id="UP001140172">
    <property type="component" value="Unassembled WGS sequence"/>
</dbReference>
<dbReference type="SUPFAM" id="SSF54495">
    <property type="entry name" value="UBC-like"/>
    <property type="match status" value="1"/>
</dbReference>
<comment type="caution">
    <text evidence="4">The sequence shown here is derived from an EMBL/GenBank/DDBJ whole genome shotgun (WGS) entry which is preliminary data.</text>
</comment>
<name>A0A9W8HFB5_9FUNG</name>
<keyword evidence="5" id="KW-1185">Reference proteome</keyword>
<evidence type="ECO:0000259" key="3">
    <source>
        <dbReference type="PROSITE" id="PS50127"/>
    </source>
</evidence>
<evidence type="ECO:0000256" key="1">
    <source>
        <dbReference type="ARBA" id="ARBA00022786"/>
    </source>
</evidence>
<dbReference type="Pfam" id="PF00179">
    <property type="entry name" value="UQ_con"/>
    <property type="match status" value="1"/>
</dbReference>